<dbReference type="Pfam" id="PF03133">
    <property type="entry name" value="TTL"/>
    <property type="match status" value="1"/>
</dbReference>
<keyword evidence="3" id="KW-0067">ATP-binding</keyword>
<dbReference type="Proteomes" id="UP000504635">
    <property type="component" value="Unplaced"/>
</dbReference>
<accession>A0A6J2YWN0</accession>
<reference evidence="6" key="1">
    <citation type="submission" date="2025-08" db="UniProtKB">
        <authorList>
            <consortium name="RefSeq"/>
        </authorList>
    </citation>
    <scope>IDENTIFICATION</scope>
    <source>
        <tissue evidence="6">Gonads</tissue>
    </source>
</reference>
<keyword evidence="2" id="KW-0547">Nucleotide-binding</keyword>
<evidence type="ECO:0000256" key="1">
    <source>
        <dbReference type="ARBA" id="ARBA00022598"/>
    </source>
</evidence>
<feature type="region of interest" description="Disordered" evidence="4">
    <location>
        <begin position="495"/>
        <end position="527"/>
    </location>
</feature>
<dbReference type="InterPro" id="IPR004344">
    <property type="entry name" value="TTL/TTLL_fam"/>
</dbReference>
<dbReference type="InParanoid" id="A0A6J2YWN0"/>
<dbReference type="GO" id="GO:0005524">
    <property type="term" value="F:ATP binding"/>
    <property type="evidence" value="ECO:0007669"/>
    <property type="project" value="UniProtKB-KW"/>
</dbReference>
<dbReference type="OrthoDB" id="202825at2759"/>
<keyword evidence="1" id="KW-0436">Ligase</keyword>
<dbReference type="PROSITE" id="PS51221">
    <property type="entry name" value="TTL"/>
    <property type="match status" value="1"/>
</dbReference>
<dbReference type="PANTHER" id="PTHR12241:SF161">
    <property type="entry name" value="TUBULIN POLYGLUTAMYLASE TTLL6"/>
    <property type="match status" value="1"/>
</dbReference>
<dbReference type="GO" id="GO:0000226">
    <property type="term" value="P:microtubule cytoskeleton organization"/>
    <property type="evidence" value="ECO:0007669"/>
    <property type="project" value="TreeGrafter"/>
</dbReference>
<evidence type="ECO:0000313" key="6">
    <source>
        <dbReference type="RefSeq" id="XP_030767601.1"/>
    </source>
</evidence>
<evidence type="ECO:0000256" key="3">
    <source>
        <dbReference type="ARBA" id="ARBA00022840"/>
    </source>
</evidence>
<dbReference type="RefSeq" id="XP_030767601.1">
    <property type="nucleotide sequence ID" value="XM_030911741.1"/>
</dbReference>
<evidence type="ECO:0000256" key="2">
    <source>
        <dbReference type="ARBA" id="ARBA00022741"/>
    </source>
</evidence>
<feature type="compositionally biased region" description="Low complexity" evidence="4">
    <location>
        <begin position="509"/>
        <end position="527"/>
    </location>
</feature>
<feature type="compositionally biased region" description="Basic and acidic residues" evidence="4">
    <location>
        <begin position="495"/>
        <end position="508"/>
    </location>
</feature>
<dbReference type="GO" id="GO:0036064">
    <property type="term" value="C:ciliary basal body"/>
    <property type="evidence" value="ECO:0007669"/>
    <property type="project" value="TreeGrafter"/>
</dbReference>
<dbReference type="AlphaFoldDB" id="A0A6J2YWN0"/>
<dbReference type="Gene3D" id="3.30.470.20">
    <property type="entry name" value="ATP-grasp fold, B domain"/>
    <property type="match status" value="1"/>
</dbReference>
<evidence type="ECO:0000313" key="5">
    <source>
        <dbReference type="Proteomes" id="UP000504635"/>
    </source>
</evidence>
<sequence>MASDSTTSIPINEQSDLSNWSTDVENRKKANVKTIQNKLPLLSNKKNDVELPKKKKKVVSVCLTHCRYEIIRKVAQKFEYKEVSEGENWNLYWTDLSITVERCKDMKRFQKINHFPGMLEICRKDLLARNLNRMQRLFPRDYNFFPKTWCFPADLGEAITYAKLRKNKTFILKPDAGSQGRGIIITKSLKEIRPSDRGICQVYISKPCLIDGYKFDLRVYTLITSCEPLRIYIYKEGLVRFATSEYKEPNGVNITNVFMHLTNYAVNKHSRTYNQELDGSGSKRKLSWFNSYMRSLNYDIDTLWCKIDDVIIKTVLSAYPVLKHSYLACFPNHDVFPACCELLGIDIMLDKKMNPLILEVNHSPSFHTDTILDSEVKEALLSDMFAMMNLERCNKRRIMREDRKRIRERLLHGHKEKEYQSATDVKCFAEYFKNEVSNKGGFRLVYPSGNSEHAYGKYFDQGQNTLYCDTASSRAREAAQNALRDEMQLKAKLEAAKRIPPTIKHDSRSQSLSQSTTSRSVSRSSKIISPVSSVMTKSVAHRNSFDPQPINESEEKERLKGMAQRDYLLRSHGILEVIYFSMKRNKVLRAHDDRKYAIFEKIRNASQVINKQKERAPTITDMLEDIKELKHQGAGETAENKKHVFNNTNHTLMAPVGKEIIREWAKLNKTTTLNHVYTEVDNKGNVKYSRFGSSIKL</sequence>
<dbReference type="FunCoup" id="A0A6J2YWN0">
    <property type="interactions" value="10"/>
</dbReference>
<proteinExistence type="predicted"/>
<dbReference type="GeneID" id="115891296"/>
<name>A0A6J2YWN0_SITOR</name>
<organism evidence="5 6">
    <name type="scientific">Sitophilus oryzae</name>
    <name type="common">Rice weevil</name>
    <name type="synonym">Curculio oryzae</name>
    <dbReference type="NCBI Taxonomy" id="7048"/>
    <lineage>
        <taxon>Eukaryota</taxon>
        <taxon>Metazoa</taxon>
        <taxon>Ecdysozoa</taxon>
        <taxon>Arthropoda</taxon>
        <taxon>Hexapoda</taxon>
        <taxon>Insecta</taxon>
        <taxon>Pterygota</taxon>
        <taxon>Neoptera</taxon>
        <taxon>Endopterygota</taxon>
        <taxon>Coleoptera</taxon>
        <taxon>Polyphaga</taxon>
        <taxon>Cucujiformia</taxon>
        <taxon>Curculionidae</taxon>
        <taxon>Dryophthorinae</taxon>
        <taxon>Sitophilus</taxon>
    </lineage>
</organism>
<dbReference type="GO" id="GO:0070740">
    <property type="term" value="F:tubulin-glutamic acid ligase activity"/>
    <property type="evidence" value="ECO:0007669"/>
    <property type="project" value="TreeGrafter"/>
</dbReference>
<dbReference type="PANTHER" id="PTHR12241">
    <property type="entry name" value="TUBULIN POLYGLUTAMYLASE"/>
    <property type="match status" value="1"/>
</dbReference>
<keyword evidence="5" id="KW-1185">Reference proteome</keyword>
<gene>
    <name evidence="6" type="primary">LOC115891296</name>
</gene>
<dbReference type="SUPFAM" id="SSF56059">
    <property type="entry name" value="Glutathione synthetase ATP-binding domain-like"/>
    <property type="match status" value="1"/>
</dbReference>
<evidence type="ECO:0000256" key="4">
    <source>
        <dbReference type="SAM" id="MobiDB-lite"/>
    </source>
</evidence>
<dbReference type="KEGG" id="soy:115891296"/>
<protein>
    <submittedName>
        <fullName evidence="6">Tubulin polyglutamylase ttll6-like</fullName>
    </submittedName>
</protein>
<dbReference type="GO" id="GO:0015631">
    <property type="term" value="F:tubulin binding"/>
    <property type="evidence" value="ECO:0007669"/>
    <property type="project" value="TreeGrafter"/>
</dbReference>